<sequence>MKPESGTRGQNEFSGWCEPEQFHVQRSDPDRLGWDFMLEADPDRPADIPLDQQNELPKFLVQVKATEHTTAIPRIKLSALKHLVDADLPAAIAILFYSKGGRRSVRRLIVPVDEAVIEDTLRRVREQEAQGNRSIHTIKVPIPTERAVEIGRDGEGLSAALHAMLNGPFSDYVARKSHFRSTCGFDDAPTVGRFVLPGLDGKHRLGELFLGGRRELDVNHLTIERRRFGITLGNDQLYFRDAILEMDAPPLLYASIELESDAGEWIAVPVDVFVVPPFLDDREHSPIRLANRFFEVVLDFEQEWAGITFDYAGDREVDIEEAISIVQVGAILARPNKTLTIHFKDAHMVLPAADEQGPFSHWIPVAPTLRRICSAIGRSARQPQRPLRLATFFDWVEEHQEVLALCSTPGVNLFFPRWLEDGMVNEQDTILVPMSVELTGLQYTALVEIPIVSASSQETEIKIVGGQPQVVDDVIRPPGADTTDFLDLAVEASKRRRNIIGPALVAGGIVPAKSV</sequence>
<organism evidence="1 2">
    <name type="scientific">Agrobacterium burrii</name>
    <dbReference type="NCBI Taxonomy" id="2815339"/>
    <lineage>
        <taxon>Bacteria</taxon>
        <taxon>Pseudomonadati</taxon>
        <taxon>Pseudomonadota</taxon>
        <taxon>Alphaproteobacteria</taxon>
        <taxon>Hyphomicrobiales</taxon>
        <taxon>Rhizobiaceae</taxon>
        <taxon>Rhizobium/Agrobacterium group</taxon>
        <taxon>Agrobacterium</taxon>
        <taxon>Agrobacterium tumefaciens complex</taxon>
    </lineage>
</organism>
<keyword evidence="2" id="KW-1185">Reference proteome</keyword>
<comment type="caution">
    <text evidence="1">The sequence shown here is derived from an EMBL/GenBank/DDBJ whole genome shotgun (WGS) entry which is preliminary data.</text>
</comment>
<gene>
    <name evidence="1" type="ORF">JZX89_25400</name>
</gene>
<accession>A0ABS3EQ94</accession>
<evidence type="ECO:0000313" key="1">
    <source>
        <dbReference type="EMBL" id="MBO0134081.1"/>
    </source>
</evidence>
<proteinExistence type="predicted"/>
<name>A0ABS3EQ94_9HYPH</name>
<reference evidence="1 2" key="1">
    <citation type="submission" date="2021-03" db="EMBL/GenBank/DDBJ databases">
        <title>Whole genome sequence of Agrobacterium sp. strain Rnr.</title>
        <authorList>
            <person name="Mafakheri H."/>
            <person name="Taghavi S.M."/>
            <person name="Nemanja K."/>
            <person name="Osdaghi E."/>
        </authorList>
    </citation>
    <scope>NUCLEOTIDE SEQUENCE [LARGE SCALE GENOMIC DNA]</scope>
    <source>
        <strain evidence="1 2">Rnr</strain>
    </source>
</reference>
<protein>
    <recommendedName>
        <fullName evidence="3">DUF4365 domain-containing protein</fullName>
    </recommendedName>
</protein>
<dbReference type="RefSeq" id="WP_207135734.1">
    <property type="nucleotide sequence ID" value="NZ_JAFLNA010000018.1"/>
</dbReference>
<evidence type="ECO:0000313" key="2">
    <source>
        <dbReference type="Proteomes" id="UP000664699"/>
    </source>
</evidence>
<evidence type="ECO:0008006" key="3">
    <source>
        <dbReference type="Google" id="ProtNLM"/>
    </source>
</evidence>
<dbReference type="EMBL" id="JAFLNA010000018">
    <property type="protein sequence ID" value="MBO0134081.1"/>
    <property type="molecule type" value="Genomic_DNA"/>
</dbReference>
<dbReference type="Proteomes" id="UP000664699">
    <property type="component" value="Unassembled WGS sequence"/>
</dbReference>